<feature type="transmembrane region" description="Helical" evidence="1">
    <location>
        <begin position="12"/>
        <end position="31"/>
    </location>
</feature>
<evidence type="ECO:0008006" key="4">
    <source>
        <dbReference type="Google" id="ProtNLM"/>
    </source>
</evidence>
<comment type="caution">
    <text evidence="2">The sequence shown here is derived from an EMBL/GenBank/DDBJ whole genome shotgun (WGS) entry which is preliminary data.</text>
</comment>
<keyword evidence="1" id="KW-0812">Transmembrane</keyword>
<feature type="transmembrane region" description="Helical" evidence="1">
    <location>
        <begin position="154"/>
        <end position="177"/>
    </location>
</feature>
<keyword evidence="1" id="KW-1133">Transmembrane helix</keyword>
<keyword evidence="3" id="KW-1185">Reference proteome</keyword>
<accession>A0ABW8IR41</accession>
<name>A0ABW8IR41_9GAMM</name>
<gene>
    <name evidence="2" type="ORF">ISP13_02500</name>
</gene>
<dbReference type="EMBL" id="JADIKG010000009">
    <property type="protein sequence ID" value="MFK2872387.1"/>
    <property type="molecule type" value="Genomic_DNA"/>
</dbReference>
<keyword evidence="1" id="KW-0472">Membrane</keyword>
<protein>
    <recommendedName>
        <fullName evidence="4">MASE1 domain-containing protein</fullName>
    </recommendedName>
</protein>
<dbReference type="Proteomes" id="UP001620405">
    <property type="component" value="Unassembled WGS sequence"/>
</dbReference>
<evidence type="ECO:0000256" key="1">
    <source>
        <dbReference type="SAM" id="Phobius"/>
    </source>
</evidence>
<proteinExistence type="predicted"/>
<dbReference type="RefSeq" id="WP_284399000.1">
    <property type="nucleotide sequence ID" value="NZ_BSNQ01000003.1"/>
</dbReference>
<evidence type="ECO:0000313" key="3">
    <source>
        <dbReference type="Proteomes" id="UP001620405"/>
    </source>
</evidence>
<feature type="transmembrane region" description="Helical" evidence="1">
    <location>
        <begin position="197"/>
        <end position="216"/>
    </location>
</feature>
<feature type="transmembrane region" description="Helical" evidence="1">
    <location>
        <begin position="77"/>
        <end position="98"/>
    </location>
</feature>
<feature type="transmembrane region" description="Helical" evidence="1">
    <location>
        <begin position="118"/>
        <end position="142"/>
    </location>
</feature>
<organism evidence="2 3">
    <name type="scientific">Dyella lipolytica</name>
    <dbReference type="NCBI Taxonomy" id="1867835"/>
    <lineage>
        <taxon>Bacteria</taxon>
        <taxon>Pseudomonadati</taxon>
        <taxon>Pseudomonadota</taxon>
        <taxon>Gammaproteobacteria</taxon>
        <taxon>Lysobacterales</taxon>
        <taxon>Rhodanobacteraceae</taxon>
        <taxon>Dyella</taxon>
    </lineage>
</organism>
<evidence type="ECO:0000313" key="2">
    <source>
        <dbReference type="EMBL" id="MFK2872387.1"/>
    </source>
</evidence>
<reference evidence="2 3" key="1">
    <citation type="submission" date="2020-10" db="EMBL/GenBank/DDBJ databases">
        <title>Phylogeny of dyella-like bacteria.</title>
        <authorList>
            <person name="Fu J."/>
        </authorList>
    </citation>
    <scope>NUCLEOTIDE SEQUENCE [LARGE SCALE GENOMIC DNA]</scope>
    <source>
        <strain evidence="2 3">DHOB07</strain>
    </source>
</reference>
<sequence>MWKGILKKRWVRHAAVSLGYALVYLAVVHIFDNSPWSFTAALRITCLLVMPYRYWPALALGELGGVIYVNFEFIARFGLMYAVINAIPRLVVGMPVVWWFRNHAALFPAPHLVDVKKLLWCVLTLAVLWASLGYAAVLTARLPTGPYHAPEGTFLFLLSGAYMAMLVTVPWVVMIRLYQRERIWQFLQLRELATHSLTRDVAISILALAALTLLHYVAIDVIKPAAMMALFFPAAWLALKHGWRAAVLGGTLSLITTCLLVKHWSNPDTVQAQTFMAFAMTGLYTFGARISAQLHQHEQVTRNARETRDVAQSTLVFGEQRLQQTSQALECVAGILRFDHELMLERFVPAPEKNEYGKQAQQLQQQVQRLAENIHPSAWRERGLAAALDETIGQVLEDTDIAYVCNTPGRGLRFLSPALQVAVYRIVCEMVARFSASPACARIHLDMRIGHHDQVRWVVLRIRSVENEAKVARAALNALERYRVAPKLGATMKSFDELHRLARVFDGKLRRRTITGGMLVSALLCDAESQTQAQRKNAMPMRLWVR</sequence>